<dbReference type="GO" id="GO:0016020">
    <property type="term" value="C:membrane"/>
    <property type="evidence" value="ECO:0007669"/>
    <property type="project" value="UniProtKB-SubCell"/>
</dbReference>
<evidence type="ECO:0000256" key="3">
    <source>
        <dbReference type="ARBA" id="ARBA00022692"/>
    </source>
</evidence>
<reference evidence="7" key="1">
    <citation type="submission" date="2023-05" db="EMBL/GenBank/DDBJ databases">
        <authorList>
            <person name="Huff M."/>
        </authorList>
    </citation>
    <scope>NUCLEOTIDE SEQUENCE</scope>
</reference>
<keyword evidence="5 6" id="KW-0472">Membrane</keyword>
<dbReference type="EMBL" id="OU503054">
    <property type="protein sequence ID" value="CAI9782994.1"/>
    <property type="molecule type" value="Genomic_DNA"/>
</dbReference>
<keyword evidence="3 6" id="KW-0812">Transmembrane</keyword>
<sequence length="342" mass="38380">MAEPENAANHPPPEAVALTVVEQKPETKEEIPDNPPPVEPKNEIMQVVKSLHSKKIVLPIALLTFLLSIPILFLGIWLLYIQQYDCEGLLKNLSRVQIGIGIGMLIIFFLSNAVIYTRAKFPVPGLVVIIALMILMLVVGLGILGKFKMESRRIVASPKWLELKVHDSNKWNDIKSCLYETRTCKDLISRSYMLDTNGISTSNLSPVESGCCIPPSICEMEFVNATYWIRGNKEIDGTIPYDIDCDLWQNDETMLCYDCNACKDGYVRTLEGKWLKLGIFLSVMSLLLMIAHLFLFVATMWEHAGVVPQPKGIIPSATEEFQWHLIKCKQISTLASSKNVPS</sequence>
<dbReference type="InterPro" id="IPR044991">
    <property type="entry name" value="TET_plant"/>
</dbReference>
<comment type="subcellular location">
    <subcellularLocation>
        <location evidence="1">Membrane</location>
        <topology evidence="1">Multi-pass membrane protein</topology>
    </subcellularLocation>
</comment>
<evidence type="ECO:0008006" key="9">
    <source>
        <dbReference type="Google" id="ProtNLM"/>
    </source>
</evidence>
<dbReference type="PANTHER" id="PTHR32191">
    <property type="entry name" value="TETRASPANIN-8-RELATED"/>
    <property type="match status" value="1"/>
</dbReference>
<accession>A0AAD2EA37</accession>
<gene>
    <name evidence="7" type="ORF">FPE_LOCUS30424</name>
</gene>
<evidence type="ECO:0000256" key="1">
    <source>
        <dbReference type="ARBA" id="ARBA00004141"/>
    </source>
</evidence>
<evidence type="ECO:0000256" key="5">
    <source>
        <dbReference type="ARBA" id="ARBA00023136"/>
    </source>
</evidence>
<feature type="transmembrane region" description="Helical" evidence="6">
    <location>
        <begin position="56"/>
        <end position="81"/>
    </location>
</feature>
<dbReference type="GO" id="GO:0009734">
    <property type="term" value="P:auxin-activated signaling pathway"/>
    <property type="evidence" value="ECO:0007669"/>
    <property type="project" value="InterPro"/>
</dbReference>
<evidence type="ECO:0000313" key="8">
    <source>
        <dbReference type="Proteomes" id="UP000834106"/>
    </source>
</evidence>
<feature type="transmembrane region" description="Helical" evidence="6">
    <location>
        <begin position="93"/>
        <end position="115"/>
    </location>
</feature>
<feature type="transmembrane region" description="Helical" evidence="6">
    <location>
        <begin position="121"/>
        <end position="144"/>
    </location>
</feature>
<dbReference type="InterPro" id="IPR018499">
    <property type="entry name" value="Tetraspanin/Peripherin"/>
</dbReference>
<keyword evidence="4 6" id="KW-1133">Transmembrane helix</keyword>
<evidence type="ECO:0000256" key="6">
    <source>
        <dbReference type="SAM" id="Phobius"/>
    </source>
</evidence>
<evidence type="ECO:0000256" key="4">
    <source>
        <dbReference type="ARBA" id="ARBA00022989"/>
    </source>
</evidence>
<evidence type="ECO:0000256" key="2">
    <source>
        <dbReference type="ARBA" id="ARBA00006840"/>
    </source>
</evidence>
<name>A0AAD2EA37_9LAMI</name>
<dbReference type="Pfam" id="PF00335">
    <property type="entry name" value="Tetraspanin"/>
    <property type="match status" value="1"/>
</dbReference>
<proteinExistence type="inferred from homology"/>
<feature type="transmembrane region" description="Helical" evidence="6">
    <location>
        <begin position="277"/>
        <end position="301"/>
    </location>
</feature>
<protein>
    <recommendedName>
        <fullName evidence="9">Tetraspanin</fullName>
    </recommendedName>
</protein>
<organism evidence="7 8">
    <name type="scientific">Fraxinus pennsylvanica</name>
    <dbReference type="NCBI Taxonomy" id="56036"/>
    <lineage>
        <taxon>Eukaryota</taxon>
        <taxon>Viridiplantae</taxon>
        <taxon>Streptophyta</taxon>
        <taxon>Embryophyta</taxon>
        <taxon>Tracheophyta</taxon>
        <taxon>Spermatophyta</taxon>
        <taxon>Magnoliopsida</taxon>
        <taxon>eudicotyledons</taxon>
        <taxon>Gunneridae</taxon>
        <taxon>Pentapetalae</taxon>
        <taxon>asterids</taxon>
        <taxon>lamiids</taxon>
        <taxon>Lamiales</taxon>
        <taxon>Oleaceae</taxon>
        <taxon>Oleeae</taxon>
        <taxon>Fraxinus</taxon>
    </lineage>
</organism>
<dbReference type="AlphaFoldDB" id="A0AAD2EA37"/>
<dbReference type="Proteomes" id="UP000834106">
    <property type="component" value="Chromosome 19"/>
</dbReference>
<comment type="similarity">
    <text evidence="2">Belongs to the tetraspanin (TM4SF) family.</text>
</comment>
<evidence type="ECO:0000313" key="7">
    <source>
        <dbReference type="EMBL" id="CAI9782994.1"/>
    </source>
</evidence>
<keyword evidence="8" id="KW-1185">Reference proteome</keyword>